<dbReference type="OrthoDB" id="9800495at2"/>
<dbReference type="EMBL" id="FOIR01000001">
    <property type="protein sequence ID" value="SEV86908.1"/>
    <property type="molecule type" value="Genomic_DNA"/>
</dbReference>
<organism evidence="2 3">
    <name type="scientific">Roseivirga pacifica</name>
    <dbReference type="NCBI Taxonomy" id="1267423"/>
    <lineage>
        <taxon>Bacteria</taxon>
        <taxon>Pseudomonadati</taxon>
        <taxon>Bacteroidota</taxon>
        <taxon>Cytophagia</taxon>
        <taxon>Cytophagales</taxon>
        <taxon>Roseivirgaceae</taxon>
        <taxon>Roseivirga</taxon>
    </lineage>
</organism>
<dbReference type="Proteomes" id="UP000199437">
    <property type="component" value="Unassembled WGS sequence"/>
</dbReference>
<protein>
    <submittedName>
        <fullName evidence="2">Predicted transcriptional regulator, contains an HTH and PUA-like domains</fullName>
    </submittedName>
</protein>
<dbReference type="InterPro" id="IPR007374">
    <property type="entry name" value="ASCH_domain"/>
</dbReference>
<evidence type="ECO:0000313" key="2">
    <source>
        <dbReference type="EMBL" id="SEV86908.1"/>
    </source>
</evidence>
<keyword evidence="3" id="KW-1185">Reference proteome</keyword>
<sequence>MKVILSIKPEFANKIFDGTKKFEFRRRVHKNDQVTSVIVYASAPISKVIGEFEIGDVLHEELSSLWNITNEFSGISETYYREYFKGKNKGYAISVRKAELYKNPLCIQEAFGIHPPQSFAYAKVS</sequence>
<reference evidence="3" key="1">
    <citation type="submission" date="2016-10" db="EMBL/GenBank/DDBJ databases">
        <authorList>
            <person name="Varghese N."/>
            <person name="Submissions S."/>
        </authorList>
    </citation>
    <scope>NUCLEOTIDE SEQUENCE [LARGE SCALE GENOMIC DNA]</scope>
    <source>
        <strain evidence="3">CGMCC 1.12402</strain>
    </source>
</reference>
<dbReference type="AlphaFoldDB" id="A0A1I0MFL4"/>
<name>A0A1I0MFL4_9BACT</name>
<evidence type="ECO:0000313" key="3">
    <source>
        <dbReference type="Proteomes" id="UP000199437"/>
    </source>
</evidence>
<accession>A0A1I0MFL4</accession>
<proteinExistence type="predicted"/>
<dbReference type="InterPro" id="IPR015947">
    <property type="entry name" value="PUA-like_sf"/>
</dbReference>
<dbReference type="STRING" id="1267423.SAMN05216290_0343"/>
<gene>
    <name evidence="2" type="ORF">SAMN05216290_0343</name>
</gene>
<dbReference type="GeneID" id="99985106"/>
<dbReference type="SUPFAM" id="SSF88697">
    <property type="entry name" value="PUA domain-like"/>
    <property type="match status" value="1"/>
</dbReference>
<dbReference type="Gene3D" id="2.30.130.30">
    <property type="entry name" value="Hypothetical protein"/>
    <property type="match status" value="1"/>
</dbReference>
<dbReference type="Pfam" id="PF04266">
    <property type="entry name" value="ASCH"/>
    <property type="match status" value="1"/>
</dbReference>
<evidence type="ECO:0000259" key="1">
    <source>
        <dbReference type="Pfam" id="PF04266"/>
    </source>
</evidence>
<feature type="domain" description="ASCH" evidence="1">
    <location>
        <begin position="5"/>
        <end position="65"/>
    </location>
</feature>
<dbReference type="RefSeq" id="WP_090256666.1">
    <property type="nucleotide sequence ID" value="NZ_FOIR01000001.1"/>
</dbReference>